<keyword evidence="1" id="KW-0472">Membrane</keyword>
<keyword evidence="1" id="KW-1133">Transmembrane helix</keyword>
<reference evidence="3" key="1">
    <citation type="journal article" date="2019" name="Int. J. Syst. Evol. Microbiol.">
        <title>The Global Catalogue of Microorganisms (GCM) 10K type strain sequencing project: providing services to taxonomists for standard genome sequencing and annotation.</title>
        <authorList>
            <consortium name="The Broad Institute Genomics Platform"/>
            <consortium name="The Broad Institute Genome Sequencing Center for Infectious Disease"/>
            <person name="Wu L."/>
            <person name="Ma J."/>
        </authorList>
    </citation>
    <scope>NUCLEOTIDE SEQUENCE [LARGE SCALE GENOMIC DNA]</scope>
    <source>
        <strain evidence="3">NBRC 103166</strain>
    </source>
</reference>
<comment type="caution">
    <text evidence="2">The sequence shown here is derived from an EMBL/GenBank/DDBJ whole genome shotgun (WGS) entry which is preliminary data.</text>
</comment>
<sequence length="160" mass="18688">MEPFTSFTLARALHIFAIVLWIGGVAFVTLILIPSLKQIPDINNRLALFEKLEGKFAIQARFTTILTFITGIYMIEVMGIWGRFLQPEFWWMHLMVLVWFAFTLVLFVFEPWFLHAWFRKQALIDSKKTFKRLHIMHIVLLSVSLITILGAMLGAHGFRF</sequence>
<feature type="transmembrane region" description="Helical" evidence="1">
    <location>
        <begin position="90"/>
        <end position="114"/>
    </location>
</feature>
<dbReference type="RefSeq" id="WP_284204270.1">
    <property type="nucleotide sequence ID" value="NZ_BSPQ01000010.1"/>
</dbReference>
<keyword evidence="1" id="KW-0812">Transmembrane</keyword>
<evidence type="ECO:0000313" key="2">
    <source>
        <dbReference type="EMBL" id="GLS91145.1"/>
    </source>
</evidence>
<feature type="transmembrane region" description="Helical" evidence="1">
    <location>
        <begin position="65"/>
        <end position="84"/>
    </location>
</feature>
<evidence type="ECO:0000256" key="1">
    <source>
        <dbReference type="SAM" id="Phobius"/>
    </source>
</evidence>
<name>A0ABQ6E1R1_9GAMM</name>
<evidence type="ECO:0000313" key="3">
    <source>
        <dbReference type="Proteomes" id="UP001157353"/>
    </source>
</evidence>
<accession>A0ABQ6E1R1</accession>
<dbReference type="Proteomes" id="UP001157353">
    <property type="component" value="Unassembled WGS sequence"/>
</dbReference>
<gene>
    <name evidence="2" type="ORF">GCM10007916_22140</name>
</gene>
<organism evidence="2 3">
    <name type="scientific">Psychromonas marina</name>
    <dbReference type="NCBI Taxonomy" id="88364"/>
    <lineage>
        <taxon>Bacteria</taxon>
        <taxon>Pseudomonadati</taxon>
        <taxon>Pseudomonadota</taxon>
        <taxon>Gammaproteobacteria</taxon>
        <taxon>Alteromonadales</taxon>
        <taxon>Psychromonadaceae</taxon>
        <taxon>Psychromonas</taxon>
    </lineage>
</organism>
<proteinExistence type="predicted"/>
<feature type="transmembrane region" description="Helical" evidence="1">
    <location>
        <begin position="12"/>
        <end position="33"/>
    </location>
</feature>
<feature type="transmembrane region" description="Helical" evidence="1">
    <location>
        <begin position="135"/>
        <end position="158"/>
    </location>
</feature>
<evidence type="ECO:0008006" key="4">
    <source>
        <dbReference type="Google" id="ProtNLM"/>
    </source>
</evidence>
<dbReference type="EMBL" id="BSPQ01000010">
    <property type="protein sequence ID" value="GLS91145.1"/>
    <property type="molecule type" value="Genomic_DNA"/>
</dbReference>
<keyword evidence="3" id="KW-1185">Reference proteome</keyword>
<protein>
    <recommendedName>
        <fullName evidence="4">Copper resistance protein D domain-containing protein</fullName>
    </recommendedName>
</protein>